<reference evidence="2" key="1">
    <citation type="submission" date="2022-11" db="EMBL/GenBank/DDBJ databases">
        <authorList>
            <person name="Petersen C."/>
        </authorList>
    </citation>
    <scope>NUCLEOTIDE SEQUENCE</scope>
    <source>
        <strain evidence="2">IBT 34128</strain>
    </source>
</reference>
<name>A0A9W9KDB1_9EURO</name>
<gene>
    <name evidence="2" type="ORF">NUU61_003908</name>
</gene>
<dbReference type="GeneID" id="81393658"/>
<feature type="region of interest" description="Disordered" evidence="1">
    <location>
        <begin position="1"/>
        <end position="33"/>
    </location>
</feature>
<dbReference type="Proteomes" id="UP001141434">
    <property type="component" value="Unassembled WGS sequence"/>
</dbReference>
<reference evidence="2" key="2">
    <citation type="journal article" date="2023" name="IMA Fungus">
        <title>Comparative genomic study of the Penicillium genus elucidates a diverse pangenome and 15 lateral gene transfer events.</title>
        <authorList>
            <person name="Petersen C."/>
            <person name="Sorensen T."/>
            <person name="Nielsen M.R."/>
            <person name="Sondergaard T.E."/>
            <person name="Sorensen J.L."/>
            <person name="Fitzpatrick D.A."/>
            <person name="Frisvad J.C."/>
            <person name="Nielsen K.L."/>
        </authorList>
    </citation>
    <scope>NUCLEOTIDE SEQUENCE</scope>
    <source>
        <strain evidence="2">IBT 34128</strain>
    </source>
</reference>
<organism evidence="2 3">
    <name type="scientific">Penicillium alfredii</name>
    <dbReference type="NCBI Taxonomy" id="1506179"/>
    <lineage>
        <taxon>Eukaryota</taxon>
        <taxon>Fungi</taxon>
        <taxon>Dikarya</taxon>
        <taxon>Ascomycota</taxon>
        <taxon>Pezizomycotina</taxon>
        <taxon>Eurotiomycetes</taxon>
        <taxon>Eurotiomycetidae</taxon>
        <taxon>Eurotiales</taxon>
        <taxon>Aspergillaceae</taxon>
        <taxon>Penicillium</taxon>
    </lineage>
</organism>
<evidence type="ECO:0000313" key="3">
    <source>
        <dbReference type="Proteomes" id="UP001141434"/>
    </source>
</evidence>
<evidence type="ECO:0000256" key="1">
    <source>
        <dbReference type="SAM" id="MobiDB-lite"/>
    </source>
</evidence>
<comment type="caution">
    <text evidence="2">The sequence shown here is derived from an EMBL/GenBank/DDBJ whole genome shotgun (WGS) entry which is preliminary data.</text>
</comment>
<dbReference type="EMBL" id="JAPMSZ010000005">
    <property type="protein sequence ID" value="KAJ5101686.1"/>
    <property type="molecule type" value="Genomic_DNA"/>
</dbReference>
<proteinExistence type="predicted"/>
<feature type="compositionally biased region" description="Polar residues" evidence="1">
    <location>
        <begin position="17"/>
        <end position="27"/>
    </location>
</feature>
<evidence type="ECO:0000313" key="2">
    <source>
        <dbReference type="EMBL" id="KAJ5101686.1"/>
    </source>
</evidence>
<keyword evidence="3" id="KW-1185">Reference proteome</keyword>
<sequence>MYQRPTGDSVHPFNMPAVTSTQPSQACETPAESSVVDEADIEILSALREIRGGMKTIAETMIHMARQLETIENALRRQSNCRR</sequence>
<accession>A0A9W9KDB1</accession>
<dbReference type="RefSeq" id="XP_056512517.1">
    <property type="nucleotide sequence ID" value="XM_056654490.1"/>
</dbReference>
<protein>
    <submittedName>
        <fullName evidence="2">Uncharacterized protein</fullName>
    </submittedName>
</protein>
<dbReference type="AlphaFoldDB" id="A0A9W9KDB1"/>